<dbReference type="AlphaFoldDB" id="A4C346"/>
<keyword evidence="3 6" id="KW-0732">Signal</keyword>
<sequence>MLKKISLLLFVVLTITMTSCNEDFLETKPTDAIAAADALSTPANMALVLNGLHRLMYAQTSIIPGGSSSRAGMQYWIPMFDVLSGDLIHSAPANGWMTAELQWNTHTLETSTTVEQLWYQRYHFIASCNAIINKVEDEGLTKDADMNNILGQAHAYRAWAYHSLVSTYAKGYLIGNPITDAGVPLLYETEAPYTSAPRSTVQVIYDQVNADLAQSIEYFKNASSREDKSQLNLNAAYGIKARVALSEGNWAAAADAAVKARAGYELINEAAWKSGFNTTDLSEVIWGGRVIPSETTFFRSYFYYISPTFQGSQNRGNPKLISSEVYNLIPNSDYRADLFLSLAPNTNGSASNGKGGSYLTDPNYDDEASFDAAKAAIISEWGVTSRHNTHPFMHVKFRNKNPGTIDPDDVIYMRASEMYLIEAEAEAMMEDIAGAQNALKPLGEERDNAYDVTIYNTKELLMGHIKFQRRLELYGEGFSWHDHIRWDEGIDLTNSGASLELYQDGFIQAKPSINNDWIWKIPQAEINANPNLTQADQN</sequence>
<dbReference type="Pfam" id="PF07980">
    <property type="entry name" value="SusD_RagB"/>
    <property type="match status" value="1"/>
</dbReference>
<feature type="domain" description="RagB/SusD" evidence="7">
    <location>
        <begin position="391"/>
        <end position="535"/>
    </location>
</feature>
<keyword evidence="10" id="KW-1185">Reference proteome</keyword>
<proteinExistence type="inferred from homology"/>
<accession>A4C346</accession>
<feature type="signal peptide" evidence="6">
    <location>
        <begin position="1"/>
        <end position="21"/>
    </location>
</feature>
<comment type="caution">
    <text evidence="9">The sequence shown here is derived from an EMBL/GenBank/DDBJ whole genome shotgun (WGS) entry which is preliminary data.</text>
</comment>
<evidence type="ECO:0000256" key="4">
    <source>
        <dbReference type="ARBA" id="ARBA00023136"/>
    </source>
</evidence>
<dbReference type="RefSeq" id="WP_004569868.1">
    <property type="nucleotide sequence ID" value="NZ_CH724148.1"/>
</dbReference>
<comment type="subcellular location">
    <subcellularLocation>
        <location evidence="1">Cell outer membrane</location>
    </subcellularLocation>
</comment>
<keyword evidence="5" id="KW-0998">Cell outer membrane</keyword>
<dbReference type="PROSITE" id="PS51257">
    <property type="entry name" value="PROKAR_LIPOPROTEIN"/>
    <property type="match status" value="1"/>
</dbReference>
<evidence type="ECO:0000256" key="2">
    <source>
        <dbReference type="ARBA" id="ARBA00006275"/>
    </source>
</evidence>
<evidence type="ECO:0000259" key="8">
    <source>
        <dbReference type="Pfam" id="PF14322"/>
    </source>
</evidence>
<dbReference type="STRING" id="313594.PI23P_06236"/>
<reference evidence="9 10" key="1">
    <citation type="submission" date="2006-02" db="EMBL/GenBank/DDBJ databases">
        <authorList>
            <person name="Murray A."/>
            <person name="Staley J."/>
            <person name="Ferriera S."/>
            <person name="Johnson J."/>
            <person name="Kravitz S."/>
            <person name="Halpern A."/>
            <person name="Remington K."/>
            <person name="Beeson K."/>
            <person name="Tran B."/>
            <person name="Rogers Y.-H."/>
            <person name="Friedman R."/>
            <person name="Venter J.C."/>
        </authorList>
    </citation>
    <scope>NUCLEOTIDE SEQUENCE [LARGE SCALE GENOMIC DNA]</scope>
    <source>
        <strain evidence="9 10">23-P</strain>
    </source>
</reference>
<evidence type="ECO:0000313" key="9">
    <source>
        <dbReference type="EMBL" id="EAR11517.1"/>
    </source>
</evidence>
<dbReference type="HOGENOM" id="CLU_015553_3_2_10"/>
<dbReference type="InterPro" id="IPR012944">
    <property type="entry name" value="SusD_RagB_dom"/>
</dbReference>
<dbReference type="SUPFAM" id="SSF48452">
    <property type="entry name" value="TPR-like"/>
    <property type="match status" value="1"/>
</dbReference>
<comment type="similarity">
    <text evidence="2">Belongs to the SusD family.</text>
</comment>
<name>A4C346_9FLAO</name>
<evidence type="ECO:0000259" key="7">
    <source>
        <dbReference type="Pfam" id="PF07980"/>
    </source>
</evidence>
<dbReference type="Pfam" id="PF14322">
    <property type="entry name" value="SusD-like_3"/>
    <property type="match status" value="1"/>
</dbReference>
<gene>
    <name evidence="9" type="ORF">PI23P_06236</name>
</gene>
<dbReference type="Gene3D" id="1.25.40.390">
    <property type="match status" value="1"/>
</dbReference>
<feature type="domain" description="SusD-like N-terminal" evidence="8">
    <location>
        <begin position="95"/>
        <end position="245"/>
    </location>
</feature>
<evidence type="ECO:0000256" key="5">
    <source>
        <dbReference type="ARBA" id="ARBA00023237"/>
    </source>
</evidence>
<protein>
    <submittedName>
        <fullName evidence="9">Putative outer membrane protein probably involved in nutrient binding</fullName>
    </submittedName>
</protein>
<dbReference type="InterPro" id="IPR011990">
    <property type="entry name" value="TPR-like_helical_dom_sf"/>
</dbReference>
<dbReference type="EMBL" id="AAOG01000006">
    <property type="protein sequence ID" value="EAR11517.1"/>
    <property type="molecule type" value="Genomic_DNA"/>
</dbReference>
<keyword evidence="4" id="KW-0472">Membrane</keyword>
<evidence type="ECO:0000256" key="3">
    <source>
        <dbReference type="ARBA" id="ARBA00022729"/>
    </source>
</evidence>
<dbReference type="OrthoDB" id="1100079at2"/>
<dbReference type="eggNOG" id="COG3193">
    <property type="taxonomic scope" value="Bacteria"/>
</dbReference>
<evidence type="ECO:0000256" key="1">
    <source>
        <dbReference type="ARBA" id="ARBA00004442"/>
    </source>
</evidence>
<feature type="chain" id="PRO_5002667040" evidence="6">
    <location>
        <begin position="22"/>
        <end position="538"/>
    </location>
</feature>
<dbReference type="InterPro" id="IPR033985">
    <property type="entry name" value="SusD-like_N"/>
</dbReference>
<dbReference type="Proteomes" id="UP000003053">
    <property type="component" value="Unassembled WGS sequence"/>
</dbReference>
<dbReference type="GO" id="GO:0009279">
    <property type="term" value="C:cell outer membrane"/>
    <property type="evidence" value="ECO:0007669"/>
    <property type="project" value="UniProtKB-SubCell"/>
</dbReference>
<evidence type="ECO:0000256" key="6">
    <source>
        <dbReference type="SAM" id="SignalP"/>
    </source>
</evidence>
<organism evidence="9 10">
    <name type="scientific">Polaribacter irgensii 23-P</name>
    <dbReference type="NCBI Taxonomy" id="313594"/>
    <lineage>
        <taxon>Bacteria</taxon>
        <taxon>Pseudomonadati</taxon>
        <taxon>Bacteroidota</taxon>
        <taxon>Flavobacteriia</taxon>
        <taxon>Flavobacteriales</taxon>
        <taxon>Flavobacteriaceae</taxon>
    </lineage>
</organism>
<evidence type="ECO:0000313" key="10">
    <source>
        <dbReference type="Proteomes" id="UP000003053"/>
    </source>
</evidence>